<dbReference type="InterPro" id="IPR036188">
    <property type="entry name" value="FAD/NAD-bd_sf"/>
</dbReference>
<protein>
    <recommendedName>
        <fullName evidence="2">FAD dependent oxidoreductase domain-containing protein</fullName>
    </recommendedName>
</protein>
<reference evidence="3 4" key="1">
    <citation type="submission" date="2013-10" db="EMBL/GenBank/DDBJ databases">
        <title>Whole Genome Shotgun Sequence of Pseudomonas taiwanensis SJ9.</title>
        <authorList>
            <person name="Hong S.-J."/>
            <person name="Shin J.-H."/>
        </authorList>
    </citation>
    <scope>NUCLEOTIDE SEQUENCE [LARGE SCALE GENOMIC DNA]</scope>
    <source>
        <strain evidence="3 4">SJ9</strain>
    </source>
</reference>
<evidence type="ECO:0000313" key="3">
    <source>
        <dbReference type="EMBL" id="ESW36191.1"/>
    </source>
</evidence>
<dbReference type="EMBL" id="AXUP01000647">
    <property type="protein sequence ID" value="ESW36191.1"/>
    <property type="molecule type" value="Genomic_DNA"/>
</dbReference>
<comment type="caution">
    <text evidence="3">The sequence shown here is derived from an EMBL/GenBank/DDBJ whole genome shotgun (WGS) entry which is preliminary data.</text>
</comment>
<organism evidence="3 4">
    <name type="scientific">Pseudomonas taiwanensis SJ9</name>
    <dbReference type="NCBI Taxonomy" id="1388762"/>
    <lineage>
        <taxon>Bacteria</taxon>
        <taxon>Pseudomonadati</taxon>
        <taxon>Pseudomonadota</taxon>
        <taxon>Gammaproteobacteria</taxon>
        <taxon>Pseudomonadales</taxon>
        <taxon>Pseudomonadaceae</taxon>
        <taxon>Pseudomonas</taxon>
    </lineage>
</organism>
<proteinExistence type="predicted"/>
<dbReference type="Gene3D" id="3.30.9.10">
    <property type="entry name" value="D-Amino Acid Oxidase, subunit A, domain 2"/>
    <property type="match status" value="1"/>
</dbReference>
<feature type="non-terminal residue" evidence="3">
    <location>
        <position position="145"/>
    </location>
</feature>
<evidence type="ECO:0000256" key="1">
    <source>
        <dbReference type="ARBA" id="ARBA00023002"/>
    </source>
</evidence>
<dbReference type="SUPFAM" id="SSF51905">
    <property type="entry name" value="FAD/NAD(P)-binding domain"/>
    <property type="match status" value="1"/>
</dbReference>
<dbReference type="PANTHER" id="PTHR13847">
    <property type="entry name" value="SARCOSINE DEHYDROGENASE-RELATED"/>
    <property type="match status" value="1"/>
</dbReference>
<dbReference type="AlphaFoldDB" id="V7D4K7"/>
<sequence length="145" mass="15792">MKAYARRTQAFDLRLQLFERRELRQRFPWVGDIAVGASYCPEDGHANPRLVSPAFAQAARRSGAQVHEQCKVLEVGHDGHHFSVHTSSGQGFKAPWLLNCAGAWSAQLAERFGEPVPLTAAHPAMLVTEPLPLFMTASTGVEGGG</sequence>
<feature type="domain" description="FAD dependent oxidoreductase" evidence="2">
    <location>
        <begin position="3"/>
        <end position="133"/>
    </location>
</feature>
<dbReference type="GO" id="GO:0016491">
    <property type="term" value="F:oxidoreductase activity"/>
    <property type="evidence" value="ECO:0007669"/>
    <property type="project" value="UniProtKB-KW"/>
</dbReference>
<evidence type="ECO:0000259" key="2">
    <source>
        <dbReference type="Pfam" id="PF01266"/>
    </source>
</evidence>
<gene>
    <name evidence="3" type="ORF">O164_31515</name>
</gene>
<keyword evidence="1" id="KW-0560">Oxidoreductase</keyword>
<dbReference type="Gene3D" id="3.50.50.60">
    <property type="entry name" value="FAD/NAD(P)-binding domain"/>
    <property type="match status" value="1"/>
</dbReference>
<dbReference type="GO" id="GO:0005737">
    <property type="term" value="C:cytoplasm"/>
    <property type="evidence" value="ECO:0007669"/>
    <property type="project" value="TreeGrafter"/>
</dbReference>
<evidence type="ECO:0000313" key="4">
    <source>
        <dbReference type="Proteomes" id="UP000018511"/>
    </source>
</evidence>
<dbReference type="InterPro" id="IPR006076">
    <property type="entry name" value="FAD-dep_OxRdtase"/>
</dbReference>
<name>V7D4K7_9PSED</name>
<accession>V7D4K7</accession>
<dbReference type="Proteomes" id="UP000018511">
    <property type="component" value="Unassembled WGS sequence"/>
</dbReference>
<dbReference type="PANTHER" id="PTHR13847:SF287">
    <property type="entry name" value="FAD-DEPENDENT OXIDOREDUCTASE DOMAIN-CONTAINING PROTEIN 1"/>
    <property type="match status" value="1"/>
</dbReference>
<dbReference type="Pfam" id="PF01266">
    <property type="entry name" value="DAO"/>
    <property type="match status" value="1"/>
</dbReference>